<reference evidence="4" key="1">
    <citation type="submission" date="2016-04" db="EMBL/GenBank/DDBJ databases">
        <authorList>
            <person name="Evans L.H."/>
            <person name="Alamgir A."/>
            <person name="Owens N."/>
            <person name="Weber N.D."/>
            <person name="Virtaneva K."/>
            <person name="Barbian K."/>
            <person name="Babar A."/>
            <person name="Rosenke K."/>
        </authorList>
    </citation>
    <scope>NUCLEOTIDE SEQUENCE [LARGE SCALE GENOMIC DNA]</scope>
    <source>
        <strain evidence="4">CBS 101.48</strain>
    </source>
</reference>
<dbReference type="SUPFAM" id="SSF57667">
    <property type="entry name" value="beta-beta-alpha zinc fingers"/>
    <property type="match status" value="1"/>
</dbReference>
<keyword evidence="5" id="KW-1185">Reference proteome</keyword>
<feature type="compositionally biased region" description="Polar residues" evidence="2">
    <location>
        <begin position="585"/>
        <end position="594"/>
    </location>
</feature>
<evidence type="ECO:0000313" key="4">
    <source>
        <dbReference type="EMBL" id="SAM07719.1"/>
    </source>
</evidence>
<dbReference type="PROSITE" id="PS00028">
    <property type="entry name" value="ZINC_FINGER_C2H2_1"/>
    <property type="match status" value="1"/>
</dbReference>
<feature type="region of interest" description="Disordered" evidence="2">
    <location>
        <begin position="84"/>
        <end position="117"/>
    </location>
</feature>
<dbReference type="Gene3D" id="3.30.160.60">
    <property type="entry name" value="Classic Zinc Finger"/>
    <property type="match status" value="1"/>
</dbReference>
<sequence length="969" mass="109055">MLNSSSNNTNNNHSRSLGVSDKRIKISEFGTNVYKLDAKLNVKEKYYCGPCEKGFARKEHITRHYTTKKHLEIVGRCVNSPLDDLSMDNEDTGASDSDASFDSDTDNDDDDDDDDDNDLLGHFTSRFNMMEETVEETDNNLHSLAHNDTMVLSLDTPTFPFPNVQTMVLHAFVHGDDDPVSRRMLKKVLYLLEVILQLKVDSLSSSAPFELPKLDALINYSDRKNNDVPQFETSSATVEKHQPKVKATVASSSATTATIATTDTTATFHMNLPSEHLRLLVGNPMKSLQLSALPDETIGTSTSLQQGMKWRTHPLFQHPVMTVRERDYWVGDLIEIHDTDKASQLLLHRYFVDSGIAMAQGYKVVEVPRLNGADPFCYVQTCLSSVEVSKFGLILSKQIFWTMKCVSMDSGNITPLSHQHSQLMYATHPMKKHILDEFGNNTGRYHKVLVVPIMLFTDETSGNISKQYNMYDSWSMVCGALPLEDRNKRSNVNFIGAVASQTGLSAIDMVPRLVSDLKMLEKGVLMYSAAYGEKVLVVAPLLCITADNPRHSDLCGIFQSSSLFPCRKCYQRSYKHRKPTKRKNAANTSNNPTPSKMPPLTYLIDPQPARTKHHYQEAVIDMKRTVSGILDGKSTYSDLRFKVTGANSLLELDSFDPAADTPVEILHTILLGVAKYLVLHLVQDVVGSKTKQLDRLAAGLRRYKDSTGFSRTFRRKLNHCGSFLGRDFKQLVQCLPLVIAYDFTLDIDGDIQAVGKLFDALGHLSSLVFVKAVPFNLDMYLSTLKAAAINMTTKLYDYDIQHPQFSPLSTKLKTHILLHLVDDIRRFGCPLHFETEKGEQFNKFIREAIYHTNRQAPSRDLATIFGKRTMLRHIIEGGSWTDINTNSTVKCGSAITAFLDRNNKFLEVFLDGSREFEDNNNVSIDIRPDCYAVFSKVNNNNNTKAYFLGKTAKSKSMDVTRYINHVWPI</sequence>
<accession>A0A168S2M7</accession>
<dbReference type="Proteomes" id="UP000078561">
    <property type="component" value="Unassembled WGS sequence"/>
</dbReference>
<evidence type="ECO:0000259" key="3">
    <source>
        <dbReference type="PROSITE" id="PS50157"/>
    </source>
</evidence>
<dbReference type="PANTHER" id="PTHR31912">
    <property type="entry name" value="IP13529P"/>
    <property type="match status" value="1"/>
</dbReference>
<feature type="compositionally biased region" description="Basic residues" evidence="2">
    <location>
        <begin position="575"/>
        <end position="584"/>
    </location>
</feature>
<dbReference type="GO" id="GO:0008270">
    <property type="term" value="F:zinc ion binding"/>
    <property type="evidence" value="ECO:0007669"/>
    <property type="project" value="UniProtKB-KW"/>
</dbReference>
<dbReference type="InterPro" id="IPR013087">
    <property type="entry name" value="Znf_C2H2_type"/>
</dbReference>
<feature type="compositionally biased region" description="Acidic residues" evidence="2">
    <location>
        <begin position="85"/>
        <end position="117"/>
    </location>
</feature>
<protein>
    <recommendedName>
        <fullName evidence="3">C2H2-type domain-containing protein</fullName>
    </recommendedName>
</protein>
<name>A0A168S2M7_ABSGL</name>
<dbReference type="OrthoDB" id="2276327at2759"/>
<dbReference type="AlphaFoldDB" id="A0A168S2M7"/>
<keyword evidence="1" id="KW-0479">Metal-binding</keyword>
<feature type="domain" description="C2H2-type" evidence="3">
    <location>
        <begin position="46"/>
        <end position="70"/>
    </location>
</feature>
<feature type="region of interest" description="Disordered" evidence="2">
    <location>
        <begin position="575"/>
        <end position="600"/>
    </location>
</feature>
<dbReference type="PROSITE" id="PS50157">
    <property type="entry name" value="ZINC_FINGER_C2H2_2"/>
    <property type="match status" value="1"/>
</dbReference>
<dbReference type="STRING" id="4829.A0A168S2M7"/>
<proteinExistence type="predicted"/>
<dbReference type="InterPro" id="IPR036236">
    <property type="entry name" value="Znf_C2H2_sf"/>
</dbReference>
<keyword evidence="1" id="KW-0863">Zinc-finger</keyword>
<keyword evidence="1" id="KW-0862">Zinc</keyword>
<dbReference type="OMA" id="PISHRES"/>
<organism evidence="4">
    <name type="scientific">Absidia glauca</name>
    <name type="common">Pin mould</name>
    <dbReference type="NCBI Taxonomy" id="4829"/>
    <lineage>
        <taxon>Eukaryota</taxon>
        <taxon>Fungi</taxon>
        <taxon>Fungi incertae sedis</taxon>
        <taxon>Mucoromycota</taxon>
        <taxon>Mucoromycotina</taxon>
        <taxon>Mucoromycetes</taxon>
        <taxon>Mucorales</taxon>
        <taxon>Cunninghamellaceae</taxon>
        <taxon>Absidia</taxon>
    </lineage>
</organism>
<dbReference type="PANTHER" id="PTHR31912:SF34">
    <property type="entry name" value="NOTOCHORD-RELATED PROTEIN"/>
    <property type="match status" value="1"/>
</dbReference>
<dbReference type="InParanoid" id="A0A168S2M7"/>
<evidence type="ECO:0000313" key="5">
    <source>
        <dbReference type="Proteomes" id="UP000078561"/>
    </source>
</evidence>
<gene>
    <name evidence="4" type="primary">ABSGL_13365.1 scaffold 13772</name>
</gene>
<evidence type="ECO:0000256" key="1">
    <source>
        <dbReference type="PROSITE-ProRule" id="PRU00042"/>
    </source>
</evidence>
<dbReference type="EMBL" id="LT554771">
    <property type="protein sequence ID" value="SAM07719.1"/>
    <property type="molecule type" value="Genomic_DNA"/>
</dbReference>
<evidence type="ECO:0000256" key="2">
    <source>
        <dbReference type="SAM" id="MobiDB-lite"/>
    </source>
</evidence>